<keyword evidence="4" id="KW-1185">Reference proteome</keyword>
<organism evidence="3 4">
    <name type="scientific">Alienimonas chondri</name>
    <dbReference type="NCBI Taxonomy" id="2681879"/>
    <lineage>
        <taxon>Bacteria</taxon>
        <taxon>Pseudomonadati</taxon>
        <taxon>Planctomycetota</taxon>
        <taxon>Planctomycetia</taxon>
        <taxon>Planctomycetales</taxon>
        <taxon>Planctomycetaceae</taxon>
        <taxon>Alienimonas</taxon>
    </lineage>
</organism>
<keyword evidence="2" id="KW-0472">Membrane</keyword>
<reference evidence="3 4" key="1">
    <citation type="journal article" date="2020" name="Syst. Appl. Microbiol.">
        <title>Alienimonas chondri sp. nov., a novel planctomycete isolated from the biofilm of the red alga Chondrus crispus.</title>
        <authorList>
            <person name="Vitorino I."/>
            <person name="Albuquerque L."/>
            <person name="Wiegand S."/>
            <person name="Kallscheuer N."/>
            <person name="da Costa M.S."/>
            <person name="Lobo-da-Cunha A."/>
            <person name="Jogler C."/>
            <person name="Lage O.M."/>
        </authorList>
    </citation>
    <scope>NUCLEOTIDE SEQUENCE [LARGE SCALE GENOMIC DNA]</scope>
    <source>
        <strain evidence="3 4">LzC2</strain>
    </source>
</reference>
<dbReference type="Proteomes" id="UP000609651">
    <property type="component" value="Unassembled WGS sequence"/>
</dbReference>
<evidence type="ECO:0000313" key="3">
    <source>
        <dbReference type="EMBL" id="NNJ25476.1"/>
    </source>
</evidence>
<gene>
    <name evidence="3" type="ORF">LzC2_15460</name>
</gene>
<accession>A0ABX1VDH8</accession>
<dbReference type="RefSeq" id="WP_171185537.1">
    <property type="nucleotide sequence ID" value="NZ_WTPX01000038.1"/>
</dbReference>
<keyword evidence="2" id="KW-1133">Transmembrane helix</keyword>
<feature type="transmembrane region" description="Helical" evidence="2">
    <location>
        <begin position="69"/>
        <end position="94"/>
    </location>
</feature>
<feature type="compositionally biased region" description="Basic and acidic residues" evidence="1">
    <location>
        <begin position="47"/>
        <end position="63"/>
    </location>
</feature>
<feature type="transmembrane region" description="Helical" evidence="2">
    <location>
        <begin position="147"/>
        <end position="180"/>
    </location>
</feature>
<dbReference type="EMBL" id="WTPX01000038">
    <property type="protein sequence ID" value="NNJ25476.1"/>
    <property type="molecule type" value="Genomic_DNA"/>
</dbReference>
<evidence type="ECO:0000256" key="1">
    <source>
        <dbReference type="SAM" id="MobiDB-lite"/>
    </source>
</evidence>
<keyword evidence="2" id="KW-0812">Transmembrane</keyword>
<sequence>MSIPETCPMCGSSHSHFRVSRSTGRTQCSVCGEAIATSEAPRGRGARSTEDARRLGPGSDAERAKGPAIGLLVVGAMSAAATLFVILACVMAAVENPTPQNLDPAGNVAAQMVGYYAAMLSGPVSSLTMTLIILFGGYQMLTARSWAWALVGTIAAMVPCCNFTFLFGIPIGIWALVVLLDPQVKAAFR</sequence>
<proteinExistence type="predicted"/>
<feature type="transmembrane region" description="Helical" evidence="2">
    <location>
        <begin position="114"/>
        <end position="135"/>
    </location>
</feature>
<protein>
    <recommendedName>
        <fullName evidence="5">DUF4064 domain-containing protein</fullName>
    </recommendedName>
</protein>
<feature type="region of interest" description="Disordered" evidence="1">
    <location>
        <begin position="39"/>
        <end position="63"/>
    </location>
</feature>
<name>A0ABX1VDH8_9PLAN</name>
<evidence type="ECO:0000256" key="2">
    <source>
        <dbReference type="SAM" id="Phobius"/>
    </source>
</evidence>
<evidence type="ECO:0008006" key="5">
    <source>
        <dbReference type="Google" id="ProtNLM"/>
    </source>
</evidence>
<comment type="caution">
    <text evidence="3">The sequence shown here is derived from an EMBL/GenBank/DDBJ whole genome shotgun (WGS) entry which is preliminary data.</text>
</comment>
<evidence type="ECO:0000313" key="4">
    <source>
        <dbReference type="Proteomes" id="UP000609651"/>
    </source>
</evidence>